<evidence type="ECO:0000313" key="2">
    <source>
        <dbReference type="Proteomes" id="UP001461498"/>
    </source>
</evidence>
<gene>
    <name evidence="1" type="ORF">O3M35_001886</name>
</gene>
<organism evidence="1 2">
    <name type="scientific">Rhynocoris fuscipes</name>
    <dbReference type="NCBI Taxonomy" id="488301"/>
    <lineage>
        <taxon>Eukaryota</taxon>
        <taxon>Metazoa</taxon>
        <taxon>Ecdysozoa</taxon>
        <taxon>Arthropoda</taxon>
        <taxon>Hexapoda</taxon>
        <taxon>Insecta</taxon>
        <taxon>Pterygota</taxon>
        <taxon>Neoptera</taxon>
        <taxon>Paraneoptera</taxon>
        <taxon>Hemiptera</taxon>
        <taxon>Heteroptera</taxon>
        <taxon>Panheteroptera</taxon>
        <taxon>Cimicomorpha</taxon>
        <taxon>Reduviidae</taxon>
        <taxon>Harpactorinae</taxon>
        <taxon>Harpactorini</taxon>
        <taxon>Rhynocoris</taxon>
    </lineage>
</organism>
<dbReference type="Proteomes" id="UP001461498">
    <property type="component" value="Unassembled WGS sequence"/>
</dbReference>
<accession>A0AAW1CP24</accession>
<name>A0AAW1CP24_9HEMI</name>
<keyword evidence="2" id="KW-1185">Reference proteome</keyword>
<dbReference type="AlphaFoldDB" id="A0AAW1CP24"/>
<proteinExistence type="predicted"/>
<reference evidence="1 2" key="1">
    <citation type="submission" date="2022-12" db="EMBL/GenBank/DDBJ databases">
        <title>Chromosome-level genome assembly of true bugs.</title>
        <authorList>
            <person name="Ma L."/>
            <person name="Li H."/>
        </authorList>
    </citation>
    <scope>NUCLEOTIDE SEQUENCE [LARGE SCALE GENOMIC DNA]</scope>
    <source>
        <strain evidence="1">Lab_2022b</strain>
    </source>
</reference>
<protein>
    <submittedName>
        <fullName evidence="1">Uncharacterized protein</fullName>
    </submittedName>
</protein>
<comment type="caution">
    <text evidence="1">The sequence shown here is derived from an EMBL/GenBank/DDBJ whole genome shotgun (WGS) entry which is preliminary data.</text>
</comment>
<evidence type="ECO:0000313" key="1">
    <source>
        <dbReference type="EMBL" id="KAK9500661.1"/>
    </source>
</evidence>
<dbReference type="EMBL" id="JAPXFL010000010">
    <property type="protein sequence ID" value="KAK9500661.1"/>
    <property type="molecule type" value="Genomic_DNA"/>
</dbReference>
<sequence length="54" mass="6449">MSRCSLKTNQVKLRILGCNTRKFSSRLKPYLRYGGHKIRNFELFCWPALLVRFT</sequence>